<comment type="caution">
    <text evidence="1">The sequence shown here is derived from an EMBL/GenBank/DDBJ whole genome shotgun (WGS) entry which is preliminary data.</text>
</comment>
<evidence type="ECO:0000313" key="2">
    <source>
        <dbReference type="Proteomes" id="UP001157502"/>
    </source>
</evidence>
<sequence length="127" mass="14222">MHVKQRLHFYILLPRGPDVNERGIERLFAGLWTSLAALRRTSRLMEKPRSTGKASQPSTPITSPSESAQLWGRVRPVNPLVCDALQPRIKSLDLDSSQQLRQRRGPACCLSVSPLRPTFSSARVSPH</sequence>
<keyword evidence="2" id="KW-1185">Reference proteome</keyword>
<evidence type="ECO:0000313" key="1">
    <source>
        <dbReference type="EMBL" id="KAJ8012642.1"/>
    </source>
</evidence>
<name>A0ACC2HA30_DALPE</name>
<organism evidence="1 2">
    <name type="scientific">Dallia pectoralis</name>
    <name type="common">Alaska blackfish</name>
    <dbReference type="NCBI Taxonomy" id="75939"/>
    <lineage>
        <taxon>Eukaryota</taxon>
        <taxon>Metazoa</taxon>
        <taxon>Chordata</taxon>
        <taxon>Craniata</taxon>
        <taxon>Vertebrata</taxon>
        <taxon>Euteleostomi</taxon>
        <taxon>Actinopterygii</taxon>
        <taxon>Neopterygii</taxon>
        <taxon>Teleostei</taxon>
        <taxon>Protacanthopterygii</taxon>
        <taxon>Esociformes</taxon>
        <taxon>Umbridae</taxon>
        <taxon>Dallia</taxon>
    </lineage>
</organism>
<dbReference type="Proteomes" id="UP001157502">
    <property type="component" value="Chromosome 4"/>
</dbReference>
<gene>
    <name evidence="1" type="ORF">DPEC_G00045010</name>
</gene>
<proteinExistence type="predicted"/>
<accession>A0ACC2HA30</accession>
<dbReference type="EMBL" id="CM055731">
    <property type="protein sequence ID" value="KAJ8012642.1"/>
    <property type="molecule type" value="Genomic_DNA"/>
</dbReference>
<reference evidence="1" key="1">
    <citation type="submission" date="2021-05" db="EMBL/GenBank/DDBJ databases">
        <authorList>
            <person name="Pan Q."/>
            <person name="Jouanno E."/>
            <person name="Zahm M."/>
            <person name="Klopp C."/>
            <person name="Cabau C."/>
            <person name="Louis A."/>
            <person name="Berthelot C."/>
            <person name="Parey E."/>
            <person name="Roest Crollius H."/>
            <person name="Montfort J."/>
            <person name="Robinson-Rechavi M."/>
            <person name="Bouchez O."/>
            <person name="Lampietro C."/>
            <person name="Lopez Roques C."/>
            <person name="Donnadieu C."/>
            <person name="Postlethwait J."/>
            <person name="Bobe J."/>
            <person name="Dillon D."/>
            <person name="Chandos A."/>
            <person name="von Hippel F."/>
            <person name="Guiguen Y."/>
        </authorList>
    </citation>
    <scope>NUCLEOTIDE SEQUENCE</scope>
    <source>
        <strain evidence="1">YG-Jan2019</strain>
    </source>
</reference>
<protein>
    <submittedName>
        <fullName evidence="1">Uncharacterized protein</fullName>
    </submittedName>
</protein>